<evidence type="ECO:0000313" key="8">
    <source>
        <dbReference type="Proteomes" id="UP000494256"/>
    </source>
</evidence>
<dbReference type="PROSITE" id="PS50240">
    <property type="entry name" value="TRYPSIN_DOM"/>
    <property type="match status" value="1"/>
</dbReference>
<dbReference type="CDD" id="cd00190">
    <property type="entry name" value="Tryp_SPc"/>
    <property type="match status" value="1"/>
</dbReference>
<reference evidence="7 8" key="1">
    <citation type="submission" date="2020-04" db="EMBL/GenBank/DDBJ databases">
        <authorList>
            <person name="Wallbank WR R."/>
            <person name="Pardo Diaz C."/>
            <person name="Kozak K."/>
            <person name="Martin S."/>
            <person name="Jiggins C."/>
            <person name="Moest M."/>
            <person name="Warren A I."/>
            <person name="Byers J.R.P. K."/>
            <person name="Montejo-Kovacevich G."/>
            <person name="Yen C E."/>
        </authorList>
    </citation>
    <scope>NUCLEOTIDE SEQUENCE [LARGE SCALE GENOMIC DNA]</scope>
</reference>
<dbReference type="GO" id="GO:0006508">
    <property type="term" value="P:proteolysis"/>
    <property type="evidence" value="ECO:0007669"/>
    <property type="project" value="UniProtKB-KW"/>
</dbReference>
<evidence type="ECO:0000256" key="5">
    <source>
        <dbReference type="SAM" id="MobiDB-lite"/>
    </source>
</evidence>
<dbReference type="Proteomes" id="UP000494256">
    <property type="component" value="Unassembled WGS sequence"/>
</dbReference>
<dbReference type="OrthoDB" id="5561486at2759"/>
<evidence type="ECO:0000313" key="7">
    <source>
        <dbReference type="EMBL" id="CAB3244841.1"/>
    </source>
</evidence>
<dbReference type="AlphaFoldDB" id="A0A8S1A858"/>
<comment type="caution">
    <text evidence="7">The sequence shown here is derived from an EMBL/GenBank/DDBJ whole genome shotgun (WGS) entry which is preliminary data.</text>
</comment>
<evidence type="ECO:0000259" key="6">
    <source>
        <dbReference type="PROSITE" id="PS50240"/>
    </source>
</evidence>
<feature type="region of interest" description="Disordered" evidence="5">
    <location>
        <begin position="104"/>
        <end position="126"/>
    </location>
</feature>
<dbReference type="InterPro" id="IPR043504">
    <property type="entry name" value="Peptidase_S1_PA_chymotrypsin"/>
</dbReference>
<dbReference type="Pfam" id="PF00089">
    <property type="entry name" value="Trypsin"/>
    <property type="match status" value="1"/>
</dbReference>
<keyword evidence="1" id="KW-0645">Protease</keyword>
<proteinExistence type="predicted"/>
<dbReference type="GO" id="GO:0004252">
    <property type="term" value="F:serine-type endopeptidase activity"/>
    <property type="evidence" value="ECO:0007669"/>
    <property type="project" value="InterPro"/>
</dbReference>
<dbReference type="PANTHER" id="PTHR24276">
    <property type="entry name" value="POLYSERASE-RELATED"/>
    <property type="match status" value="1"/>
</dbReference>
<evidence type="ECO:0000256" key="1">
    <source>
        <dbReference type="ARBA" id="ARBA00022670"/>
    </source>
</evidence>
<accession>A0A8S1A858</accession>
<dbReference type="SUPFAM" id="SSF50494">
    <property type="entry name" value="Trypsin-like serine proteases"/>
    <property type="match status" value="1"/>
</dbReference>
<dbReference type="InterPro" id="IPR009003">
    <property type="entry name" value="Peptidase_S1_PA"/>
</dbReference>
<keyword evidence="3" id="KW-0720">Serine protease</keyword>
<name>A0A8S1A858_ARCPL</name>
<sequence>MNHDLKDIAEKNFELFDVLRNASAVQVDGMPINQIRLNELIIKILNQNVNNETENDRYQTIQRTSTAKFSPEFANSQEFKAFISRFIGKLKSLTVDDLFSNKDNGNSSGEEVSGQRNKVLEPPSQQETEIYKIENRRIYRGETTNIMSYPFVVSIHVRGEFTCAGSIIGVDLVITAASCLKLQDNTYVRLNSDYYSRFGDLIPVMAIYIYPQYDSKFLHHNLAILRLQRSLKTSRISLDRGNLNLIPKAEVTILGWGAMTVRLPNQTVNQNNKLAYDVLTAYDIEECKEIYSKAYVTGSNFCAGFKTRGSGACTRDVGGPGVIDNLLFGVVSFAAPVCGDPDAPTVFTRVGFYIKWIDYIMSLRPSQREIEPNIKSEDNRGYYNTRLPLSYPHVNLFNEYHVSDHIHKSLRISDDNAQEDKEDTAVLLQIINDMNNRNQMVYDIINDDLYDDFVNILKPEYDESILHHPLINKTQLLISGIHYNVPTAKLPTAATPKYIPTFMLRSTPAEILRQKNGPK</sequence>
<dbReference type="PANTHER" id="PTHR24276:SF98">
    <property type="entry name" value="FI18310P1-RELATED"/>
    <property type="match status" value="1"/>
</dbReference>
<feature type="compositionally biased region" description="Polar residues" evidence="5">
    <location>
        <begin position="104"/>
        <end position="116"/>
    </location>
</feature>
<feature type="domain" description="Peptidase S1" evidence="6">
    <location>
        <begin position="138"/>
        <end position="362"/>
    </location>
</feature>
<keyword evidence="2" id="KW-0378">Hydrolase</keyword>
<organism evidence="7 8">
    <name type="scientific">Arctia plantaginis</name>
    <name type="common">Wood tiger moth</name>
    <name type="synonym">Phalaena plantaginis</name>
    <dbReference type="NCBI Taxonomy" id="874455"/>
    <lineage>
        <taxon>Eukaryota</taxon>
        <taxon>Metazoa</taxon>
        <taxon>Ecdysozoa</taxon>
        <taxon>Arthropoda</taxon>
        <taxon>Hexapoda</taxon>
        <taxon>Insecta</taxon>
        <taxon>Pterygota</taxon>
        <taxon>Neoptera</taxon>
        <taxon>Endopterygota</taxon>
        <taxon>Lepidoptera</taxon>
        <taxon>Glossata</taxon>
        <taxon>Ditrysia</taxon>
        <taxon>Noctuoidea</taxon>
        <taxon>Erebidae</taxon>
        <taxon>Arctiinae</taxon>
        <taxon>Arctia</taxon>
    </lineage>
</organism>
<protein>
    <recommendedName>
        <fullName evidence="6">Peptidase S1 domain-containing protein</fullName>
    </recommendedName>
</protein>
<dbReference type="InterPro" id="IPR050430">
    <property type="entry name" value="Peptidase_S1"/>
</dbReference>
<dbReference type="SMART" id="SM00020">
    <property type="entry name" value="Tryp_SPc"/>
    <property type="match status" value="1"/>
</dbReference>
<dbReference type="InterPro" id="IPR001254">
    <property type="entry name" value="Trypsin_dom"/>
</dbReference>
<dbReference type="Gene3D" id="2.40.10.10">
    <property type="entry name" value="Trypsin-like serine proteases"/>
    <property type="match status" value="1"/>
</dbReference>
<gene>
    <name evidence="7" type="ORF">APLA_LOCUS10841</name>
</gene>
<evidence type="ECO:0000256" key="4">
    <source>
        <dbReference type="ARBA" id="ARBA00023157"/>
    </source>
</evidence>
<dbReference type="EMBL" id="CADEBD010000322">
    <property type="protein sequence ID" value="CAB3244841.1"/>
    <property type="molecule type" value="Genomic_DNA"/>
</dbReference>
<evidence type="ECO:0000256" key="2">
    <source>
        <dbReference type="ARBA" id="ARBA00022801"/>
    </source>
</evidence>
<evidence type="ECO:0000256" key="3">
    <source>
        <dbReference type="ARBA" id="ARBA00022825"/>
    </source>
</evidence>
<keyword evidence="4" id="KW-1015">Disulfide bond</keyword>